<evidence type="ECO:0000313" key="8">
    <source>
        <dbReference type="EMBL" id="CAF4444417.1"/>
    </source>
</evidence>
<evidence type="ECO:0000256" key="6">
    <source>
        <dbReference type="ARBA" id="ARBA00022833"/>
    </source>
</evidence>
<evidence type="ECO:0000256" key="3">
    <source>
        <dbReference type="ARBA" id="ARBA00022737"/>
    </source>
</evidence>
<keyword evidence="2" id="KW-0479">Metal-binding</keyword>
<dbReference type="PROSITE" id="PS51873">
    <property type="entry name" value="TRIAD"/>
    <property type="match status" value="1"/>
</dbReference>
<evidence type="ECO:0000259" key="7">
    <source>
        <dbReference type="PROSITE" id="PS51873"/>
    </source>
</evidence>
<comment type="caution">
    <text evidence="8">The sequence shown here is derived from an EMBL/GenBank/DDBJ whole genome shotgun (WGS) entry which is preliminary data.</text>
</comment>
<evidence type="ECO:0000256" key="1">
    <source>
        <dbReference type="ARBA" id="ARBA00022679"/>
    </source>
</evidence>
<dbReference type="Gene3D" id="1.20.120.1750">
    <property type="match status" value="1"/>
</dbReference>
<evidence type="ECO:0000313" key="9">
    <source>
        <dbReference type="Proteomes" id="UP000663881"/>
    </source>
</evidence>
<dbReference type="EMBL" id="CAJOAY010034340">
    <property type="protein sequence ID" value="CAF4444417.1"/>
    <property type="molecule type" value="Genomic_DNA"/>
</dbReference>
<dbReference type="GO" id="GO:0016740">
    <property type="term" value="F:transferase activity"/>
    <property type="evidence" value="ECO:0007669"/>
    <property type="project" value="UniProtKB-KW"/>
</dbReference>
<feature type="non-terminal residue" evidence="8">
    <location>
        <position position="1"/>
    </location>
</feature>
<dbReference type="AlphaFoldDB" id="A0A820RZ75"/>
<evidence type="ECO:0000256" key="4">
    <source>
        <dbReference type="ARBA" id="ARBA00022771"/>
    </source>
</evidence>
<accession>A0A820RZ75</accession>
<feature type="domain" description="RING-type" evidence="7">
    <location>
        <begin position="1"/>
        <end position="58"/>
    </location>
</feature>
<keyword evidence="1" id="KW-0808">Transferase</keyword>
<proteinExistence type="predicted"/>
<dbReference type="Pfam" id="PF22191">
    <property type="entry name" value="IBR_1"/>
    <property type="match status" value="1"/>
</dbReference>
<evidence type="ECO:0000256" key="2">
    <source>
        <dbReference type="ARBA" id="ARBA00022723"/>
    </source>
</evidence>
<reference evidence="8" key="1">
    <citation type="submission" date="2021-02" db="EMBL/GenBank/DDBJ databases">
        <authorList>
            <person name="Nowell W R."/>
        </authorList>
    </citation>
    <scope>NUCLEOTIDE SEQUENCE</scope>
</reference>
<keyword evidence="5" id="KW-0833">Ubl conjugation pathway</keyword>
<keyword evidence="6" id="KW-0862">Zinc</keyword>
<organism evidence="8 9">
    <name type="scientific">Adineta steineri</name>
    <dbReference type="NCBI Taxonomy" id="433720"/>
    <lineage>
        <taxon>Eukaryota</taxon>
        <taxon>Metazoa</taxon>
        <taxon>Spiralia</taxon>
        <taxon>Gnathifera</taxon>
        <taxon>Rotifera</taxon>
        <taxon>Eurotatoria</taxon>
        <taxon>Bdelloidea</taxon>
        <taxon>Adinetida</taxon>
        <taxon>Adinetidae</taxon>
        <taxon>Adineta</taxon>
    </lineage>
</organism>
<name>A0A820RZ75_9BILA</name>
<keyword evidence="4" id="KW-0863">Zinc-finger</keyword>
<evidence type="ECO:0000256" key="5">
    <source>
        <dbReference type="ARBA" id="ARBA00022786"/>
    </source>
</evidence>
<sequence>HEPVQCTLLTKWEKKNRDESMTSEWIVANTKDCPHCHASIEKNGGCNHMSKSFVYISS</sequence>
<protein>
    <recommendedName>
        <fullName evidence="7">RING-type domain-containing protein</fullName>
    </recommendedName>
</protein>
<dbReference type="GO" id="GO:0008270">
    <property type="term" value="F:zinc ion binding"/>
    <property type="evidence" value="ECO:0007669"/>
    <property type="project" value="UniProtKB-KW"/>
</dbReference>
<dbReference type="InterPro" id="IPR044066">
    <property type="entry name" value="TRIAD_supradom"/>
</dbReference>
<gene>
    <name evidence="8" type="ORF">OKA104_LOCUS53810</name>
</gene>
<keyword evidence="3" id="KW-0677">Repeat</keyword>
<dbReference type="Proteomes" id="UP000663881">
    <property type="component" value="Unassembled WGS sequence"/>
</dbReference>
<dbReference type="SUPFAM" id="SSF57850">
    <property type="entry name" value="RING/U-box"/>
    <property type="match status" value="1"/>
</dbReference>